<dbReference type="Gene3D" id="3.30.200.20">
    <property type="entry name" value="Phosphorylase Kinase, domain 1"/>
    <property type="match status" value="1"/>
</dbReference>
<feature type="region of interest" description="Disordered" evidence="1">
    <location>
        <begin position="33"/>
        <end position="59"/>
    </location>
</feature>
<dbReference type="InterPro" id="IPR011009">
    <property type="entry name" value="Kinase-like_dom_sf"/>
</dbReference>
<evidence type="ECO:0000313" key="2">
    <source>
        <dbReference type="EMBL" id="SPC75486.1"/>
    </source>
</evidence>
<feature type="compositionally biased region" description="Acidic residues" evidence="1">
    <location>
        <begin position="33"/>
        <end position="44"/>
    </location>
</feature>
<evidence type="ECO:0000256" key="1">
    <source>
        <dbReference type="SAM" id="MobiDB-lite"/>
    </source>
</evidence>
<proteinExistence type="predicted"/>
<sequence length="131" mass="14038">MCERAGGRAGRPDWSGGSGFTVFCPPLLPPESELELEPDSELEIENGNGPNGCKSERMGKFGPGDFEILRVVGQGAFGKVFQVRNPPPSSQSKPIAVLQARSTASVSNLRIFTATPNPARKHCSKPPLPHR</sequence>
<dbReference type="AlphaFoldDB" id="A0A2N9E934"/>
<protein>
    <recommendedName>
        <fullName evidence="3">Protein kinase domain-containing protein</fullName>
    </recommendedName>
</protein>
<reference evidence="2" key="1">
    <citation type="submission" date="2018-02" db="EMBL/GenBank/DDBJ databases">
        <authorList>
            <person name="Cohen D.B."/>
            <person name="Kent A.D."/>
        </authorList>
    </citation>
    <scope>NUCLEOTIDE SEQUENCE</scope>
</reference>
<organism evidence="2">
    <name type="scientific">Fagus sylvatica</name>
    <name type="common">Beechnut</name>
    <dbReference type="NCBI Taxonomy" id="28930"/>
    <lineage>
        <taxon>Eukaryota</taxon>
        <taxon>Viridiplantae</taxon>
        <taxon>Streptophyta</taxon>
        <taxon>Embryophyta</taxon>
        <taxon>Tracheophyta</taxon>
        <taxon>Spermatophyta</taxon>
        <taxon>Magnoliopsida</taxon>
        <taxon>eudicotyledons</taxon>
        <taxon>Gunneridae</taxon>
        <taxon>Pentapetalae</taxon>
        <taxon>rosids</taxon>
        <taxon>fabids</taxon>
        <taxon>Fagales</taxon>
        <taxon>Fagaceae</taxon>
        <taxon>Fagus</taxon>
    </lineage>
</organism>
<evidence type="ECO:0008006" key="3">
    <source>
        <dbReference type="Google" id="ProtNLM"/>
    </source>
</evidence>
<dbReference type="SUPFAM" id="SSF56112">
    <property type="entry name" value="Protein kinase-like (PK-like)"/>
    <property type="match status" value="1"/>
</dbReference>
<accession>A0A2N9E934</accession>
<name>A0A2N9E934_FAGSY</name>
<gene>
    <name evidence="2" type="ORF">FSB_LOCUS3368</name>
</gene>
<dbReference type="EMBL" id="OIVN01000162">
    <property type="protein sequence ID" value="SPC75486.1"/>
    <property type="molecule type" value="Genomic_DNA"/>
</dbReference>